<keyword evidence="2" id="KW-0489">Methyltransferase</keyword>
<dbReference type="GO" id="GO:0008168">
    <property type="term" value="F:methyltransferase activity"/>
    <property type="evidence" value="ECO:0007669"/>
    <property type="project" value="UniProtKB-KW"/>
</dbReference>
<name>A0A395XXG7_BIFLN</name>
<dbReference type="AlphaFoldDB" id="A0A395XXG7"/>
<dbReference type="RefSeq" id="WP_117781975.1">
    <property type="nucleotide sequence ID" value="NZ_QSAR01000024.1"/>
</dbReference>
<protein>
    <submittedName>
        <fullName evidence="2">Methyltransferase</fullName>
    </submittedName>
</protein>
<reference evidence="2 3" key="1">
    <citation type="submission" date="2018-08" db="EMBL/GenBank/DDBJ databases">
        <title>A genome reference for cultivated species of the human gut microbiota.</title>
        <authorList>
            <person name="Zou Y."/>
            <person name="Xue W."/>
            <person name="Luo G."/>
        </authorList>
    </citation>
    <scope>NUCLEOTIDE SEQUENCE [LARGE SCALE GENOMIC DNA]</scope>
    <source>
        <strain evidence="2 3">AF11-12</strain>
    </source>
</reference>
<dbReference type="GO" id="GO:0032259">
    <property type="term" value="P:methylation"/>
    <property type="evidence" value="ECO:0007669"/>
    <property type="project" value="UniProtKB-KW"/>
</dbReference>
<gene>
    <name evidence="2" type="ORF">DWV59_11845</name>
</gene>
<comment type="caution">
    <text evidence="2">The sequence shown here is derived from an EMBL/GenBank/DDBJ whole genome shotgun (WGS) entry which is preliminary data.</text>
</comment>
<dbReference type="InterPro" id="IPR046818">
    <property type="entry name" value="MmeI_C"/>
</dbReference>
<organism evidence="2 3">
    <name type="scientific">Bifidobacterium longum</name>
    <dbReference type="NCBI Taxonomy" id="216816"/>
    <lineage>
        <taxon>Bacteria</taxon>
        <taxon>Bacillati</taxon>
        <taxon>Actinomycetota</taxon>
        <taxon>Actinomycetes</taxon>
        <taxon>Bifidobacteriales</taxon>
        <taxon>Bifidobacteriaceae</taxon>
        <taxon>Bifidobacterium</taxon>
    </lineage>
</organism>
<proteinExistence type="predicted"/>
<feature type="domain" description="MmeI-like C-terminal" evidence="1">
    <location>
        <begin position="9"/>
        <end position="87"/>
    </location>
</feature>
<dbReference type="EMBL" id="QSAR01000024">
    <property type="protein sequence ID" value="RGW62779.1"/>
    <property type="molecule type" value="Genomic_DNA"/>
</dbReference>
<sequence>NLPLPALDDDTRAALIEAGRNVLAARANHPGQSLADLYDPDYMPTDLRAAHLELDKVADVAFGAGKWLKDDDDARLQVLFKSYTRMTGSSEV</sequence>
<keyword evidence="2" id="KW-0808">Transferase</keyword>
<accession>A0A395XXG7</accession>
<dbReference type="Proteomes" id="UP000265775">
    <property type="component" value="Unassembled WGS sequence"/>
</dbReference>
<evidence type="ECO:0000313" key="3">
    <source>
        <dbReference type="Proteomes" id="UP000265775"/>
    </source>
</evidence>
<feature type="non-terminal residue" evidence="2">
    <location>
        <position position="1"/>
    </location>
</feature>
<dbReference type="Pfam" id="PF20467">
    <property type="entry name" value="MmeI_C"/>
    <property type="match status" value="1"/>
</dbReference>
<evidence type="ECO:0000259" key="1">
    <source>
        <dbReference type="Pfam" id="PF20467"/>
    </source>
</evidence>
<evidence type="ECO:0000313" key="2">
    <source>
        <dbReference type="EMBL" id="RGW62779.1"/>
    </source>
</evidence>